<proteinExistence type="predicted"/>
<evidence type="ECO:0000313" key="1">
    <source>
        <dbReference type="EMBL" id="CAI5745949.1"/>
    </source>
</evidence>
<dbReference type="Proteomes" id="UP001162029">
    <property type="component" value="Unassembled WGS sequence"/>
</dbReference>
<evidence type="ECO:0008006" key="3">
    <source>
        <dbReference type="Google" id="ProtNLM"/>
    </source>
</evidence>
<dbReference type="AlphaFoldDB" id="A0AAV0V9T1"/>
<dbReference type="InterPro" id="IPR036005">
    <property type="entry name" value="Creatinase/aminopeptidase-like"/>
</dbReference>
<evidence type="ECO:0000313" key="2">
    <source>
        <dbReference type="Proteomes" id="UP001162029"/>
    </source>
</evidence>
<comment type="caution">
    <text evidence="1">The sequence shown here is derived from an EMBL/GenBank/DDBJ whole genome shotgun (WGS) entry which is preliminary data.</text>
</comment>
<protein>
    <recommendedName>
        <fullName evidence="3">Peptidase M24 domain-containing protein</fullName>
    </recommendedName>
</protein>
<dbReference type="GO" id="GO:0005829">
    <property type="term" value="C:cytosol"/>
    <property type="evidence" value="ECO:0007669"/>
    <property type="project" value="TreeGrafter"/>
</dbReference>
<dbReference type="PANTHER" id="PTHR43330">
    <property type="entry name" value="METHIONINE AMINOPEPTIDASE"/>
    <property type="match status" value="1"/>
</dbReference>
<accession>A0AAV0V9T1</accession>
<sequence>MHFVLELPETRSIRSCRTACIERGCYPSPLNYYHFPNVHGDLNDTFLGGNVDDDGVRLVKTVFESLAAASKLVRPGTMFRKLGKHIAAVASVQDFSVVKTYSRYDFTIEPMINMGSWRDKTWPDEWTAVTQDGLRSAQFEHTFLVTETSYEILTARENEPVMEWYFAKVHRP</sequence>
<dbReference type="EMBL" id="CANTFM010002337">
    <property type="protein sequence ID" value="CAI5745949.1"/>
    <property type="molecule type" value="Genomic_DNA"/>
</dbReference>
<reference evidence="1" key="1">
    <citation type="submission" date="2022-12" db="EMBL/GenBank/DDBJ databases">
        <authorList>
            <person name="Webb A."/>
        </authorList>
    </citation>
    <scope>NUCLEOTIDE SEQUENCE</scope>
    <source>
        <strain evidence="1">Pd1</strain>
    </source>
</reference>
<keyword evidence="2" id="KW-1185">Reference proteome</keyword>
<organism evidence="1 2">
    <name type="scientific">Peronospora destructor</name>
    <dbReference type="NCBI Taxonomy" id="86335"/>
    <lineage>
        <taxon>Eukaryota</taxon>
        <taxon>Sar</taxon>
        <taxon>Stramenopiles</taxon>
        <taxon>Oomycota</taxon>
        <taxon>Peronosporomycetes</taxon>
        <taxon>Peronosporales</taxon>
        <taxon>Peronosporaceae</taxon>
        <taxon>Peronospora</taxon>
    </lineage>
</organism>
<dbReference type="PANTHER" id="PTHR43330:SF7">
    <property type="entry name" value="METHIONINE AMINOPEPTIDASE 1"/>
    <property type="match status" value="1"/>
</dbReference>
<name>A0AAV0V9T1_9STRA</name>
<dbReference type="SUPFAM" id="SSF55920">
    <property type="entry name" value="Creatinase/aminopeptidase"/>
    <property type="match status" value="1"/>
</dbReference>
<dbReference type="GO" id="GO:0070006">
    <property type="term" value="F:metalloaminopeptidase activity"/>
    <property type="evidence" value="ECO:0007669"/>
    <property type="project" value="TreeGrafter"/>
</dbReference>
<gene>
    <name evidence="1" type="ORF">PDE001_LOCUS10979</name>
</gene>
<dbReference type="Gene3D" id="3.90.230.10">
    <property type="entry name" value="Creatinase/methionine aminopeptidase superfamily"/>
    <property type="match status" value="2"/>
</dbReference>